<evidence type="ECO:0000256" key="1">
    <source>
        <dbReference type="SAM" id="MobiDB-lite"/>
    </source>
</evidence>
<sequence length="136" mass="15213">MLTNIDRNNNGIPDTITLDDYLEISKEEINTYISDYNEISIKDIKVGNLDAKRIVYTGSIVSESAETVSTGGTDGTGEASSEAGSSLETPYNNYKWIQVIVIHNRVAYLITYTALPDSNTGYEEQFDTMISNWRIR</sequence>
<reference evidence="2" key="1">
    <citation type="submission" date="2019-08" db="EMBL/GenBank/DDBJ databases">
        <authorList>
            <person name="Kucharzyk K."/>
            <person name="Murdoch R.W."/>
            <person name="Higgins S."/>
            <person name="Loffler F."/>
        </authorList>
    </citation>
    <scope>NUCLEOTIDE SEQUENCE</scope>
</reference>
<accession>A0A644ZPE9</accession>
<organism evidence="2">
    <name type="scientific">bioreactor metagenome</name>
    <dbReference type="NCBI Taxonomy" id="1076179"/>
    <lineage>
        <taxon>unclassified sequences</taxon>
        <taxon>metagenomes</taxon>
        <taxon>ecological metagenomes</taxon>
    </lineage>
</organism>
<comment type="caution">
    <text evidence="2">The sequence shown here is derived from an EMBL/GenBank/DDBJ whole genome shotgun (WGS) entry which is preliminary data.</text>
</comment>
<dbReference type="AlphaFoldDB" id="A0A644ZPE9"/>
<name>A0A644ZPE9_9ZZZZ</name>
<feature type="region of interest" description="Disordered" evidence="1">
    <location>
        <begin position="66"/>
        <end position="86"/>
    </location>
</feature>
<proteinExistence type="predicted"/>
<gene>
    <name evidence="2" type="ORF">SDC9_88390</name>
</gene>
<protein>
    <submittedName>
        <fullName evidence="2">Uncharacterized protein</fullName>
    </submittedName>
</protein>
<evidence type="ECO:0000313" key="2">
    <source>
        <dbReference type="EMBL" id="MPM41731.1"/>
    </source>
</evidence>
<dbReference type="Gene3D" id="3.40.1000.10">
    <property type="entry name" value="Mog1/PsbP, alpha/beta/alpha sandwich"/>
    <property type="match status" value="1"/>
</dbReference>
<dbReference type="EMBL" id="VSSQ01009471">
    <property type="protein sequence ID" value="MPM41731.1"/>
    <property type="molecule type" value="Genomic_DNA"/>
</dbReference>
<feature type="compositionally biased region" description="Low complexity" evidence="1">
    <location>
        <begin position="77"/>
        <end position="86"/>
    </location>
</feature>